<evidence type="ECO:0000313" key="2">
    <source>
        <dbReference type="Proteomes" id="UP001159405"/>
    </source>
</evidence>
<dbReference type="EMBL" id="CALNXK010000011">
    <property type="protein sequence ID" value="CAH3043548.1"/>
    <property type="molecule type" value="Genomic_DNA"/>
</dbReference>
<name>A0ABN8N9I7_9CNID</name>
<reference evidence="1 2" key="1">
    <citation type="submission" date="2022-05" db="EMBL/GenBank/DDBJ databases">
        <authorList>
            <consortium name="Genoscope - CEA"/>
            <person name="William W."/>
        </authorList>
    </citation>
    <scope>NUCLEOTIDE SEQUENCE [LARGE SCALE GENOMIC DNA]</scope>
</reference>
<evidence type="ECO:0000313" key="1">
    <source>
        <dbReference type="EMBL" id="CAH3043548.1"/>
    </source>
</evidence>
<dbReference type="Proteomes" id="UP001159405">
    <property type="component" value="Unassembled WGS sequence"/>
</dbReference>
<sequence>MVLNEFKTKTILVAGKRLHKKMSSSLRHLPLNQRILYYNAMIKQTMMYGSSVWVLHPLII</sequence>
<keyword evidence="2" id="KW-1185">Reference proteome</keyword>
<accession>A0ABN8N9I7</accession>
<protein>
    <submittedName>
        <fullName evidence="1">Uncharacterized protein</fullName>
    </submittedName>
</protein>
<proteinExistence type="predicted"/>
<comment type="caution">
    <text evidence="1">The sequence shown here is derived from an EMBL/GenBank/DDBJ whole genome shotgun (WGS) entry which is preliminary data.</text>
</comment>
<organism evidence="1 2">
    <name type="scientific">Porites lobata</name>
    <dbReference type="NCBI Taxonomy" id="104759"/>
    <lineage>
        <taxon>Eukaryota</taxon>
        <taxon>Metazoa</taxon>
        <taxon>Cnidaria</taxon>
        <taxon>Anthozoa</taxon>
        <taxon>Hexacorallia</taxon>
        <taxon>Scleractinia</taxon>
        <taxon>Fungiina</taxon>
        <taxon>Poritidae</taxon>
        <taxon>Porites</taxon>
    </lineage>
</organism>
<gene>
    <name evidence="1" type="ORF">PLOB_00002987</name>
</gene>